<feature type="domain" description="Alpha glucuronidase N-terminal" evidence="12">
    <location>
        <begin position="28"/>
        <end position="149"/>
    </location>
</feature>
<evidence type="ECO:0000256" key="4">
    <source>
        <dbReference type="ARBA" id="ARBA00023277"/>
    </source>
</evidence>
<gene>
    <name evidence="15" type="ORF">J421_4506</name>
</gene>
<comment type="similarity">
    <text evidence="1 8 10">Belongs to the glycosyl hydrolase 67 family.</text>
</comment>
<evidence type="ECO:0000256" key="9">
    <source>
        <dbReference type="PIRSR" id="PIRSR029900-1"/>
    </source>
</evidence>
<reference evidence="15 16" key="1">
    <citation type="journal article" date="2014" name="Genome Announc.">
        <title>Genome Sequence and Methylome of Soil Bacterium Gemmatirosa kalamazoonensis KBS708T, a Member of the Rarely Cultivated Gemmatimonadetes Phylum.</title>
        <authorList>
            <person name="Debruyn J.M."/>
            <person name="Radosevich M."/>
            <person name="Wommack K.E."/>
            <person name="Polson S.W."/>
            <person name="Hauser L.J."/>
            <person name="Fawaz M.N."/>
            <person name="Korlach J."/>
            <person name="Tsai Y.C."/>
        </authorList>
    </citation>
    <scope>NUCLEOTIDE SEQUENCE [LARGE SCALE GENOMIC DNA]</scope>
    <source>
        <strain evidence="15 16">KBS708</strain>
    </source>
</reference>
<dbReference type="GO" id="GO:2000886">
    <property type="term" value="P:glucuronoxylan catabolic process"/>
    <property type="evidence" value="ECO:0007669"/>
    <property type="project" value="UniProtKB-ARBA"/>
</dbReference>
<keyword evidence="5 8" id="KW-0326">Glycosidase</keyword>
<dbReference type="InterPro" id="IPR011395">
    <property type="entry name" value="Glyco_hydro_67_aGlcAse"/>
</dbReference>
<dbReference type="SUPFAM" id="SSF51445">
    <property type="entry name" value="(Trans)glycosidases"/>
    <property type="match status" value="1"/>
</dbReference>
<comment type="subunit">
    <text evidence="10">Homodimer.</text>
</comment>
<dbReference type="Gene3D" id="3.90.1330.10">
    <property type="entry name" value="Alpha-glucuronidase, C-terminal domain"/>
    <property type="match status" value="1"/>
</dbReference>
<feature type="domain" description="Glycosyl hydrolase family 67 C-terminal" evidence="13">
    <location>
        <begin position="473"/>
        <end position="702"/>
    </location>
</feature>
<evidence type="ECO:0000256" key="6">
    <source>
        <dbReference type="ARBA" id="ARBA00023326"/>
    </source>
</evidence>
<dbReference type="InterPro" id="IPR029018">
    <property type="entry name" value="Hex-like_dom2"/>
</dbReference>
<dbReference type="EC" id="3.2.1.131" evidence="10"/>
<sequence length="731" mass="81268">MRMKRALITLWLVLSAAAPARAEDGYDLWLRYRPVTDAARLAEYRAAVTQLVVDGDSPTLRAARDELRTGLRGLLGADVPLSASATRDGAVIVGTPASSRTIGALGLGDALRAVGREGYVVRATRVGGRRAIVVAANSDVGALYGAFRFLRQLQTYGTLANLAVASAPKIQLRLLNHWDNLNRSVERGYAGHSLWAWDTLPDASNPRYRDYARANASIGINGAVLTNVNANARILTPEYLAKVAALANVFRPYGVRVYLTARFSAPIEIGGLKTADPLDPAVRAWWKAKIDSIYALIPDFGGFTVKANSEGQPGPQDYHRTHADGANMFAEALAPHGGVVMWRAFVYSNEVPVDRVKQAYTEFKPLDGQFRDNAFVQVKNGPLDFQPREPFSPLFGAMPKTPLMMEFQVTKEYLGQDTHLVYLGQEFEEVLRSDTWAKGKGSTVAKVIDGSLHGYARTGIAGVSNIGDDRNWTGSQFNQANWYAYGRLAWDPEMSASDIADDWLRMTFTNDPSFVRAVKAMMKTSREAVVNYMTPLGLAHIMATGHHYGPGPWVGGPNTRMRADQTPTYFHRADSLGLGFDRTATGSNALEQYAPPIRARWGNQRTVPDSVLLWFHHVGWTERLPATHGRPLWDELVARYNAGVDSVRAMQRTWDAQRGKVDDERFRDVQSFLAIQEKEARWWRDAALTYFQSFSHLPIPARYEQPAHPLQYYLQVRCPANRDKPRCDNVP</sequence>
<dbReference type="Pfam" id="PF07488">
    <property type="entry name" value="Glyco_hydro_67M"/>
    <property type="match status" value="1"/>
</dbReference>
<protein>
    <recommendedName>
        <fullName evidence="10">Xylan alpha-1,2-glucuronidase</fullName>
        <ecNumber evidence="10">3.2.1.131</ecNumber>
    </recommendedName>
</protein>
<dbReference type="HOGENOM" id="CLU_007125_1_0_0"/>
<comment type="catalytic activity">
    <reaction evidence="7 10">
        <text>Hydrolysis of (1-&gt;2)-alpha-D-(4-O-methyl)glucuronosyl links in the main chain of hardwood xylans.</text>
        <dbReference type="EC" id="3.2.1.131"/>
    </reaction>
</comment>
<dbReference type="PANTHER" id="PTHR39207">
    <property type="entry name" value="ALPHA-GLUCURONIDASE A"/>
    <property type="match status" value="1"/>
</dbReference>
<evidence type="ECO:0000256" key="1">
    <source>
        <dbReference type="ARBA" id="ARBA00008833"/>
    </source>
</evidence>
<keyword evidence="3 8" id="KW-0378">Hydrolase</keyword>
<evidence type="ECO:0000256" key="10">
    <source>
        <dbReference type="RuleBase" id="RU361198"/>
    </source>
</evidence>
<feature type="signal peptide" evidence="11">
    <location>
        <begin position="1"/>
        <end position="22"/>
    </location>
</feature>
<keyword evidence="6 10" id="KW-0624">Polysaccharide degradation</keyword>
<dbReference type="EMBL" id="CP007128">
    <property type="protein sequence ID" value="AHG92043.1"/>
    <property type="molecule type" value="Genomic_DNA"/>
</dbReference>
<dbReference type="AlphaFoldDB" id="W0RR39"/>
<feature type="active site" description="Proton donor" evidence="9">
    <location>
        <position position="310"/>
    </location>
</feature>
<evidence type="ECO:0000259" key="12">
    <source>
        <dbReference type="Pfam" id="PF03648"/>
    </source>
</evidence>
<evidence type="ECO:0000256" key="5">
    <source>
        <dbReference type="ARBA" id="ARBA00023295"/>
    </source>
</evidence>
<dbReference type="InParanoid" id="W0RR39"/>
<dbReference type="PANTHER" id="PTHR39207:SF1">
    <property type="entry name" value="ALPHA-GLUCURONIDASE A"/>
    <property type="match status" value="1"/>
</dbReference>
<evidence type="ECO:0000313" key="15">
    <source>
        <dbReference type="EMBL" id="AHG92043.1"/>
    </source>
</evidence>
<dbReference type="PATRIC" id="fig|861299.3.peg.4561"/>
<dbReference type="STRING" id="861299.J421_4506"/>
<dbReference type="GO" id="GO:0005576">
    <property type="term" value="C:extracellular region"/>
    <property type="evidence" value="ECO:0007669"/>
    <property type="project" value="InterPro"/>
</dbReference>
<evidence type="ECO:0000313" key="16">
    <source>
        <dbReference type="Proteomes" id="UP000019151"/>
    </source>
</evidence>
<evidence type="ECO:0000256" key="2">
    <source>
        <dbReference type="ARBA" id="ARBA00022651"/>
    </source>
</evidence>
<dbReference type="InterPro" id="IPR005154">
    <property type="entry name" value="Glyco_hydro_67_aGlcAse_N"/>
</dbReference>
<dbReference type="Gene3D" id="3.20.20.80">
    <property type="entry name" value="Glycosidases"/>
    <property type="match status" value="1"/>
</dbReference>
<evidence type="ECO:0000256" key="7">
    <source>
        <dbReference type="ARBA" id="ARBA00052795"/>
    </source>
</evidence>
<evidence type="ECO:0000256" key="3">
    <source>
        <dbReference type="ARBA" id="ARBA00022801"/>
    </source>
</evidence>
<keyword evidence="11" id="KW-0732">Signal</keyword>
<dbReference type="FunFam" id="3.20.20.80:FF:000096">
    <property type="entry name" value="Xylan alpha-1,2-glucuronidase"/>
    <property type="match status" value="1"/>
</dbReference>
<keyword evidence="16" id="KW-1185">Reference proteome</keyword>
<dbReference type="Proteomes" id="UP000019151">
    <property type="component" value="Chromosome"/>
</dbReference>
<evidence type="ECO:0000256" key="8">
    <source>
        <dbReference type="PIRNR" id="PIRNR029900"/>
    </source>
</evidence>
<evidence type="ECO:0000259" key="14">
    <source>
        <dbReference type="Pfam" id="PF07488"/>
    </source>
</evidence>
<dbReference type="KEGG" id="gba:J421_4506"/>
<keyword evidence="2 8" id="KW-0858">Xylan degradation</keyword>
<dbReference type="Pfam" id="PF03648">
    <property type="entry name" value="Glyco_hydro_67N"/>
    <property type="match status" value="1"/>
</dbReference>
<dbReference type="PIRSF" id="PIRSF029900">
    <property type="entry name" value="Alpha-glucuronds"/>
    <property type="match status" value="1"/>
</dbReference>
<dbReference type="eggNOG" id="COG3661">
    <property type="taxonomic scope" value="Bacteria"/>
</dbReference>
<keyword evidence="4 10" id="KW-0119">Carbohydrate metabolism</keyword>
<dbReference type="Pfam" id="PF07477">
    <property type="entry name" value="Glyco_hydro_67C"/>
    <property type="match status" value="1"/>
</dbReference>
<organism evidence="15 16">
    <name type="scientific">Gemmatirosa kalamazoonensis</name>
    <dbReference type="NCBI Taxonomy" id="861299"/>
    <lineage>
        <taxon>Bacteria</taxon>
        <taxon>Pseudomonadati</taxon>
        <taxon>Gemmatimonadota</taxon>
        <taxon>Gemmatimonadia</taxon>
        <taxon>Gemmatimonadales</taxon>
        <taxon>Gemmatimonadaceae</taxon>
        <taxon>Gemmatirosa</taxon>
    </lineage>
</organism>
<name>W0RR39_9BACT</name>
<feature type="active site" description="Proton acceptor" evidence="9">
    <location>
        <position position="384"/>
    </location>
</feature>
<dbReference type="InterPro" id="IPR011100">
    <property type="entry name" value="Glyco_hydro_67_cat"/>
</dbReference>
<evidence type="ECO:0000259" key="13">
    <source>
        <dbReference type="Pfam" id="PF07477"/>
    </source>
</evidence>
<evidence type="ECO:0000256" key="11">
    <source>
        <dbReference type="SAM" id="SignalP"/>
    </source>
</evidence>
<proteinExistence type="inferred from homology"/>
<dbReference type="InterPro" id="IPR037054">
    <property type="entry name" value="A-glucoronidase_C_sf"/>
</dbReference>
<accession>W0RR39</accession>
<dbReference type="InterPro" id="IPR017853">
    <property type="entry name" value="GH"/>
</dbReference>
<dbReference type="InterPro" id="IPR011099">
    <property type="entry name" value="Glyco_hydro_67_C"/>
</dbReference>
<dbReference type="GO" id="GO:0033939">
    <property type="term" value="F:xylan alpha-1,2-glucuronosidase activity"/>
    <property type="evidence" value="ECO:0007669"/>
    <property type="project" value="UniProtKB-EC"/>
</dbReference>
<feature type="domain" description="Glycosyl hydrolase family 67 catalytic" evidence="14">
    <location>
        <begin position="154"/>
        <end position="472"/>
    </location>
</feature>
<dbReference type="GO" id="GO:0046559">
    <property type="term" value="F:alpha-glucuronidase activity"/>
    <property type="evidence" value="ECO:0007669"/>
    <property type="project" value="InterPro"/>
</dbReference>
<feature type="active site" description="Proton acceptor" evidence="9">
    <location>
        <position position="412"/>
    </location>
</feature>
<dbReference type="Gene3D" id="3.30.379.10">
    <property type="entry name" value="Chitobiase/beta-hexosaminidase domain 2-like"/>
    <property type="match status" value="1"/>
</dbReference>
<dbReference type="SUPFAM" id="SSF55545">
    <property type="entry name" value="beta-N-acetylhexosaminidase-like domain"/>
    <property type="match status" value="1"/>
</dbReference>
<feature type="chain" id="PRO_5004794458" description="Xylan alpha-1,2-glucuronidase" evidence="11">
    <location>
        <begin position="23"/>
        <end position="731"/>
    </location>
</feature>